<gene>
    <name evidence="2" type="ORF">BU204_20415</name>
</gene>
<dbReference type="InterPro" id="IPR036291">
    <property type="entry name" value="NAD(P)-bd_dom_sf"/>
</dbReference>
<organism evidence="2 3">
    <name type="scientific">Actinophytocola xanthii</name>
    <dbReference type="NCBI Taxonomy" id="1912961"/>
    <lineage>
        <taxon>Bacteria</taxon>
        <taxon>Bacillati</taxon>
        <taxon>Actinomycetota</taxon>
        <taxon>Actinomycetes</taxon>
        <taxon>Pseudonocardiales</taxon>
        <taxon>Pseudonocardiaceae</taxon>
    </lineage>
</organism>
<dbReference type="PANTHER" id="PTHR43245:SF52">
    <property type="entry name" value="NAD-DEPENDENT EPIMERASE_DEHYDRATASE"/>
    <property type="match status" value="1"/>
</dbReference>
<sequence length="310" mass="32521">MASNVVLLTGVADHVGGRLAARLAADPVVRRVIVAAPRPPAVGLPERVELVVAEPGSPLLVEVLRSAGVETVVYAAPRSADRPSPGRLSEDHDVVATMRLLASCQRAGGVRRLVVRSTTEVYGAGPNAPAVFTEQDVPAGAPRPAALEVEEQARAFATSSPGTTLTVFRLAELLSGRVDSALGRYLSLPVVPTVLGFDARVQFLHHQDAVAVLHRASTHDLPGVFNVAGDGVLLLSQALRRAGRVALPVPAAAVPAAARIARTPVSPGLTRLLSFGRVVDTSRLRTSFGYAPRWSTSAALDDHVHARPPR</sequence>
<evidence type="ECO:0000313" key="2">
    <source>
        <dbReference type="EMBL" id="OLF15764.1"/>
    </source>
</evidence>
<dbReference type="EMBL" id="MSIE01000037">
    <property type="protein sequence ID" value="OLF15764.1"/>
    <property type="molecule type" value="Genomic_DNA"/>
</dbReference>
<comment type="caution">
    <text evidence="2">The sequence shown here is derived from an EMBL/GenBank/DDBJ whole genome shotgun (WGS) entry which is preliminary data.</text>
</comment>
<evidence type="ECO:0000313" key="3">
    <source>
        <dbReference type="Proteomes" id="UP000185596"/>
    </source>
</evidence>
<dbReference type="OrthoDB" id="3205647at2"/>
<reference evidence="2 3" key="1">
    <citation type="submission" date="2016-12" db="EMBL/GenBank/DDBJ databases">
        <title>The draft genome sequence of Actinophytocola sp. 11-183.</title>
        <authorList>
            <person name="Wang W."/>
            <person name="Yuan L."/>
        </authorList>
    </citation>
    <scope>NUCLEOTIDE SEQUENCE [LARGE SCALE GENOMIC DNA]</scope>
    <source>
        <strain evidence="2 3">11-183</strain>
    </source>
</reference>
<dbReference type="Gene3D" id="3.40.50.720">
    <property type="entry name" value="NAD(P)-binding Rossmann-like Domain"/>
    <property type="match status" value="1"/>
</dbReference>
<dbReference type="Proteomes" id="UP000185596">
    <property type="component" value="Unassembled WGS sequence"/>
</dbReference>
<dbReference type="SUPFAM" id="SSF51735">
    <property type="entry name" value="NAD(P)-binding Rossmann-fold domains"/>
    <property type="match status" value="1"/>
</dbReference>
<dbReference type="AlphaFoldDB" id="A0A1Q8CN37"/>
<dbReference type="PANTHER" id="PTHR43245">
    <property type="entry name" value="BIFUNCTIONAL POLYMYXIN RESISTANCE PROTEIN ARNA"/>
    <property type="match status" value="1"/>
</dbReference>
<accession>A0A1Q8CN37</accession>
<evidence type="ECO:0000259" key="1">
    <source>
        <dbReference type="Pfam" id="PF01370"/>
    </source>
</evidence>
<dbReference type="Pfam" id="PF01370">
    <property type="entry name" value="Epimerase"/>
    <property type="match status" value="1"/>
</dbReference>
<name>A0A1Q8CN37_9PSEU</name>
<feature type="domain" description="NAD-dependent epimerase/dehydratase" evidence="1">
    <location>
        <begin position="6"/>
        <end position="228"/>
    </location>
</feature>
<protein>
    <recommendedName>
        <fullName evidence="1">NAD-dependent epimerase/dehydratase domain-containing protein</fullName>
    </recommendedName>
</protein>
<dbReference type="InterPro" id="IPR050177">
    <property type="entry name" value="Lipid_A_modif_metabolic_enz"/>
</dbReference>
<keyword evidence="3" id="KW-1185">Reference proteome</keyword>
<dbReference type="STRING" id="1912961.BU204_20415"/>
<dbReference type="RefSeq" id="WP_075127297.1">
    <property type="nucleotide sequence ID" value="NZ_MSIE01000037.1"/>
</dbReference>
<proteinExistence type="predicted"/>
<dbReference type="InterPro" id="IPR001509">
    <property type="entry name" value="Epimerase_deHydtase"/>
</dbReference>